<dbReference type="InterPro" id="IPR006333">
    <property type="entry name" value="Cyt_o_ubiquinol_oxidase_su2"/>
</dbReference>
<dbReference type="Pfam" id="PF06481">
    <property type="entry name" value="COX_ARM"/>
    <property type="match status" value="1"/>
</dbReference>
<keyword evidence="13" id="KW-0449">Lipoprotein</keyword>
<dbReference type="RefSeq" id="WP_422921289.1">
    <property type="nucleotide sequence ID" value="NZ_JAMZEJ010000013.1"/>
</dbReference>
<dbReference type="PANTHER" id="PTHR22888:SF18">
    <property type="entry name" value="CYTOCHROME BO(3) UBIQUINOL OXIDASE SUBUNIT 2"/>
    <property type="match status" value="1"/>
</dbReference>
<keyword evidence="6 15" id="KW-0812">Transmembrane</keyword>
<keyword evidence="11 14" id="KW-0472">Membrane</keyword>
<keyword evidence="4 14" id="KW-1003">Cell membrane</keyword>
<keyword evidence="3 14" id="KW-0813">Transport</keyword>
<feature type="transmembrane region" description="Helical" evidence="15">
    <location>
        <begin position="44"/>
        <end position="69"/>
    </location>
</feature>
<evidence type="ECO:0000256" key="3">
    <source>
        <dbReference type="ARBA" id="ARBA00022448"/>
    </source>
</evidence>
<evidence type="ECO:0000256" key="7">
    <source>
        <dbReference type="ARBA" id="ARBA00022729"/>
    </source>
</evidence>
<gene>
    <name evidence="18" type="primary">cyoA</name>
    <name evidence="18" type="ORF">NFI88_17015</name>
</gene>
<dbReference type="InterPro" id="IPR036257">
    <property type="entry name" value="Cyt_c_oxidase_su2_TM_sf"/>
</dbReference>
<protein>
    <recommendedName>
        <fullName evidence="14">Ubiquinol oxidase subunit 2</fullName>
    </recommendedName>
</protein>
<evidence type="ECO:0000256" key="15">
    <source>
        <dbReference type="SAM" id="Phobius"/>
    </source>
</evidence>
<evidence type="ECO:0000256" key="13">
    <source>
        <dbReference type="ARBA" id="ARBA00023288"/>
    </source>
</evidence>
<evidence type="ECO:0000256" key="14">
    <source>
        <dbReference type="PIRNR" id="PIRNR000292"/>
    </source>
</evidence>
<evidence type="ECO:0000256" key="1">
    <source>
        <dbReference type="ARBA" id="ARBA00004651"/>
    </source>
</evidence>
<dbReference type="NCBIfam" id="TIGR01433">
    <property type="entry name" value="CyoA"/>
    <property type="match status" value="1"/>
</dbReference>
<organism evidence="18 19">
    <name type="scientific">Rhizosaccharibacter radicis</name>
    <dbReference type="NCBI Taxonomy" id="2782605"/>
    <lineage>
        <taxon>Bacteria</taxon>
        <taxon>Pseudomonadati</taxon>
        <taxon>Pseudomonadota</taxon>
        <taxon>Alphaproteobacteria</taxon>
        <taxon>Acetobacterales</taxon>
        <taxon>Acetobacteraceae</taxon>
        <taxon>Rhizosaccharibacter</taxon>
    </lineage>
</organism>
<dbReference type="Pfam" id="PF00116">
    <property type="entry name" value="COX2"/>
    <property type="match status" value="1"/>
</dbReference>
<keyword evidence="12" id="KW-0564">Palmitate</keyword>
<proteinExistence type="inferred from homology"/>
<keyword evidence="9 15" id="KW-1133">Transmembrane helix</keyword>
<dbReference type="PROSITE" id="PS50999">
    <property type="entry name" value="COX2_TM"/>
    <property type="match status" value="1"/>
</dbReference>
<name>A0ABT1W226_9PROT</name>
<comment type="caution">
    <text evidence="18">The sequence shown here is derived from an EMBL/GenBank/DDBJ whole genome shotgun (WGS) entry which is preliminary data.</text>
</comment>
<dbReference type="InterPro" id="IPR002429">
    <property type="entry name" value="CcO_II-like_C"/>
</dbReference>
<sequence length="294" mass="32605">MKRWPGKRAPGLGGVMATLAMLPLAGCKYSILDPKGSVGLQEKNLILISTLAMLLIIVPVIIMTVVIAWRYRASNEKARFEPDWGHSVKIELFCWGIPSVIILFLAVLTWNTTHALDPYRPLADGKKPITIEVVAQDWKWMFIYPEQGIATINEVAFPEGTPVDFRITSDSVMNAFFIPELGSMIYAMAGMTTQINLIADQQGTFPGMSAMYSGRGFSDMRFNAIATTPEKFQAWVENARKSPAVLTAADYPKVAAPEEKAPVRYFSKVEPDLFQQIIAKYLGKAVSFNSGMKE</sequence>
<dbReference type="InterPro" id="IPR008972">
    <property type="entry name" value="Cupredoxin"/>
</dbReference>
<evidence type="ECO:0000256" key="8">
    <source>
        <dbReference type="ARBA" id="ARBA00022982"/>
    </source>
</evidence>
<dbReference type="PROSITE" id="PS50857">
    <property type="entry name" value="COX2_CUA"/>
    <property type="match status" value="1"/>
</dbReference>
<dbReference type="PIRSF" id="PIRSF000292">
    <property type="entry name" value="Ubi_od_II"/>
    <property type="match status" value="1"/>
</dbReference>
<dbReference type="SUPFAM" id="SSF49503">
    <property type="entry name" value="Cupredoxins"/>
    <property type="match status" value="1"/>
</dbReference>
<evidence type="ECO:0000313" key="18">
    <source>
        <dbReference type="EMBL" id="MCQ8242525.1"/>
    </source>
</evidence>
<feature type="transmembrane region" description="Helical" evidence="15">
    <location>
        <begin position="90"/>
        <end position="110"/>
    </location>
</feature>
<evidence type="ECO:0000256" key="2">
    <source>
        <dbReference type="ARBA" id="ARBA00007866"/>
    </source>
</evidence>
<keyword evidence="5 14" id="KW-0679">Respiratory chain</keyword>
<evidence type="ECO:0000259" key="16">
    <source>
        <dbReference type="PROSITE" id="PS50857"/>
    </source>
</evidence>
<feature type="transmembrane region" description="Helical" evidence="15">
    <location>
        <begin position="12"/>
        <end position="32"/>
    </location>
</feature>
<dbReference type="Proteomes" id="UP001524547">
    <property type="component" value="Unassembled WGS sequence"/>
</dbReference>
<dbReference type="CDD" id="cd04212">
    <property type="entry name" value="CuRO_UO_II"/>
    <property type="match status" value="1"/>
</dbReference>
<accession>A0ABT1W226</accession>
<keyword evidence="10 14" id="KW-0560">Oxidoreductase</keyword>
<evidence type="ECO:0000256" key="4">
    <source>
        <dbReference type="ARBA" id="ARBA00022475"/>
    </source>
</evidence>
<evidence type="ECO:0000256" key="6">
    <source>
        <dbReference type="ARBA" id="ARBA00022692"/>
    </source>
</evidence>
<evidence type="ECO:0000256" key="10">
    <source>
        <dbReference type="ARBA" id="ARBA00023002"/>
    </source>
</evidence>
<evidence type="ECO:0000313" key="19">
    <source>
        <dbReference type="Proteomes" id="UP001524547"/>
    </source>
</evidence>
<keyword evidence="19" id="KW-1185">Reference proteome</keyword>
<dbReference type="EMBL" id="JAMZEJ010000013">
    <property type="protein sequence ID" value="MCQ8242525.1"/>
    <property type="molecule type" value="Genomic_DNA"/>
</dbReference>
<dbReference type="InterPro" id="IPR010514">
    <property type="entry name" value="COX_ARM"/>
</dbReference>
<dbReference type="InterPro" id="IPR011759">
    <property type="entry name" value="Cyt_c_oxidase_su2_TM_dom"/>
</dbReference>
<dbReference type="PANTHER" id="PTHR22888">
    <property type="entry name" value="CYTOCHROME C OXIDASE, SUBUNIT II"/>
    <property type="match status" value="1"/>
</dbReference>
<feature type="domain" description="Cytochrome oxidase subunit II copper A binding" evidence="16">
    <location>
        <begin position="126"/>
        <end position="238"/>
    </location>
</feature>
<feature type="domain" description="Cytochrome oxidase subunit II transmembrane region profile" evidence="17">
    <location>
        <begin position="23"/>
        <end position="120"/>
    </location>
</feature>
<dbReference type="SUPFAM" id="SSF81464">
    <property type="entry name" value="Cytochrome c oxidase subunit II-like, transmembrane region"/>
    <property type="match status" value="1"/>
</dbReference>
<evidence type="ECO:0000256" key="5">
    <source>
        <dbReference type="ARBA" id="ARBA00022660"/>
    </source>
</evidence>
<dbReference type="Gene3D" id="1.10.287.90">
    <property type="match status" value="1"/>
</dbReference>
<evidence type="ECO:0000256" key="12">
    <source>
        <dbReference type="ARBA" id="ARBA00023139"/>
    </source>
</evidence>
<evidence type="ECO:0000256" key="11">
    <source>
        <dbReference type="ARBA" id="ARBA00023136"/>
    </source>
</evidence>
<evidence type="ECO:0000259" key="17">
    <source>
        <dbReference type="PROSITE" id="PS50999"/>
    </source>
</evidence>
<keyword evidence="7" id="KW-0732">Signal</keyword>
<comment type="similarity">
    <text evidence="2 14">Belongs to the cytochrome c oxidase subunit 2 family.</text>
</comment>
<evidence type="ECO:0000256" key="9">
    <source>
        <dbReference type="ARBA" id="ARBA00022989"/>
    </source>
</evidence>
<dbReference type="Gene3D" id="2.60.40.420">
    <property type="entry name" value="Cupredoxins - blue copper proteins"/>
    <property type="match status" value="1"/>
</dbReference>
<keyword evidence="8 14" id="KW-0249">Electron transport</keyword>
<reference evidence="18 19" key="1">
    <citation type="submission" date="2022-06" db="EMBL/GenBank/DDBJ databases">
        <title>Rhizosaccharibacter gen. nov. sp. nov. KSS12, endophytic bacteria isolated from sugarcane.</title>
        <authorList>
            <person name="Pitiwittayakul N."/>
        </authorList>
    </citation>
    <scope>NUCLEOTIDE SEQUENCE [LARGE SCALE GENOMIC DNA]</scope>
    <source>
        <strain evidence="18 19">KSS12</strain>
    </source>
</reference>
<comment type="subcellular location">
    <subcellularLocation>
        <location evidence="1">Cell membrane</location>
        <topology evidence="1">Multi-pass membrane protein</topology>
    </subcellularLocation>
</comment>
<dbReference type="InterPro" id="IPR034227">
    <property type="entry name" value="CuRO_UO_II"/>
</dbReference>
<dbReference type="InterPro" id="IPR045187">
    <property type="entry name" value="CcO_II"/>
</dbReference>